<dbReference type="EMBL" id="KI296120">
    <property type="protein sequence ID" value="ESA01903.1"/>
    <property type="molecule type" value="Genomic_DNA"/>
</dbReference>
<reference evidence="1" key="1">
    <citation type="submission" date="2013-07" db="EMBL/GenBank/DDBJ databases">
        <title>The genome of an arbuscular mycorrhizal fungus provides insights into the evolution of the oldest plant symbiosis.</title>
        <authorList>
            <consortium name="DOE Joint Genome Institute"/>
            <person name="Tisserant E."/>
            <person name="Malbreil M."/>
            <person name="Kuo A."/>
            <person name="Kohler A."/>
            <person name="Symeonidi A."/>
            <person name="Balestrini R."/>
            <person name="Charron P."/>
            <person name="Duensing N."/>
            <person name="Frei-dit-Frey N."/>
            <person name="Gianinazzi-Pearson V."/>
            <person name="Gilbert B."/>
            <person name="Handa Y."/>
            <person name="Hijri M."/>
            <person name="Kaul R."/>
            <person name="Kawaguchi M."/>
            <person name="Krajinski F."/>
            <person name="Lammers P."/>
            <person name="Lapierre D."/>
            <person name="Masclaux F.G."/>
            <person name="Murat C."/>
            <person name="Morin E."/>
            <person name="Ndikumana S."/>
            <person name="Pagni M."/>
            <person name="Petitpierre D."/>
            <person name="Requena N."/>
            <person name="Rosikiewicz P."/>
            <person name="Riley R."/>
            <person name="Saito K."/>
            <person name="San Clemente H."/>
            <person name="Shapiro H."/>
            <person name="van Tuinen D."/>
            <person name="Becard G."/>
            <person name="Bonfante P."/>
            <person name="Paszkowski U."/>
            <person name="Shachar-Hill Y."/>
            <person name="Young J.P."/>
            <person name="Sanders I.R."/>
            <person name="Henrissat B."/>
            <person name="Rensing S.A."/>
            <person name="Grigoriev I.V."/>
            <person name="Corradi N."/>
            <person name="Roux C."/>
            <person name="Martin F."/>
        </authorList>
    </citation>
    <scope>NUCLEOTIDE SEQUENCE</scope>
    <source>
        <strain evidence="1">DAOM 197198</strain>
    </source>
</reference>
<sequence>MPDYLLTLSNQVMCIMPVQPETKKNNKKVPDQWMNVHLMIYVTIIMLPI</sequence>
<dbReference type="HOGENOM" id="CLU_3143771_0_0_1"/>
<evidence type="ECO:0000313" key="1">
    <source>
        <dbReference type="EMBL" id="ESA01903.1"/>
    </source>
</evidence>
<name>U9T6F0_RHIID</name>
<proteinExistence type="predicted"/>
<protein>
    <submittedName>
        <fullName evidence="1">Uncharacterized protein</fullName>
    </submittedName>
</protein>
<organism evidence="1">
    <name type="scientific">Rhizophagus irregularis (strain DAOM 181602 / DAOM 197198 / MUCL 43194)</name>
    <name type="common">Arbuscular mycorrhizal fungus</name>
    <name type="synonym">Glomus intraradices</name>
    <dbReference type="NCBI Taxonomy" id="747089"/>
    <lineage>
        <taxon>Eukaryota</taxon>
        <taxon>Fungi</taxon>
        <taxon>Fungi incertae sedis</taxon>
        <taxon>Mucoromycota</taxon>
        <taxon>Glomeromycotina</taxon>
        <taxon>Glomeromycetes</taxon>
        <taxon>Glomerales</taxon>
        <taxon>Glomeraceae</taxon>
        <taxon>Rhizophagus</taxon>
    </lineage>
</organism>
<accession>U9T6F0</accession>
<gene>
    <name evidence="1" type="ORF">GLOINDRAFT_7038</name>
</gene>
<dbReference type="AlphaFoldDB" id="U9T6F0"/>